<comment type="caution">
    <text evidence="1">The sequence shown here is derived from an EMBL/GenBank/DDBJ whole genome shotgun (WGS) entry which is preliminary data.</text>
</comment>
<protein>
    <submittedName>
        <fullName evidence="1">Uncharacterized protein</fullName>
    </submittedName>
</protein>
<name>A0A0L7QJH9_9HYME</name>
<organism evidence="1 2">
    <name type="scientific">Habropoda laboriosa</name>
    <dbReference type="NCBI Taxonomy" id="597456"/>
    <lineage>
        <taxon>Eukaryota</taxon>
        <taxon>Metazoa</taxon>
        <taxon>Ecdysozoa</taxon>
        <taxon>Arthropoda</taxon>
        <taxon>Hexapoda</taxon>
        <taxon>Insecta</taxon>
        <taxon>Pterygota</taxon>
        <taxon>Neoptera</taxon>
        <taxon>Endopterygota</taxon>
        <taxon>Hymenoptera</taxon>
        <taxon>Apocrita</taxon>
        <taxon>Aculeata</taxon>
        <taxon>Apoidea</taxon>
        <taxon>Anthophila</taxon>
        <taxon>Apidae</taxon>
        <taxon>Habropoda</taxon>
    </lineage>
</organism>
<keyword evidence="2" id="KW-1185">Reference proteome</keyword>
<proteinExistence type="predicted"/>
<dbReference type="AlphaFoldDB" id="A0A0L7QJH9"/>
<sequence length="67" mass="7774">RRNDRWLAHDPEDIPIVSRTKFPANVHVLSVVSSEGDVMPPHFFNKGENVTKEVYLCSVQLRRTNRN</sequence>
<dbReference type="Proteomes" id="UP000053825">
    <property type="component" value="Unassembled WGS sequence"/>
</dbReference>
<reference evidence="2" key="1">
    <citation type="submission" date="2015-07" db="EMBL/GenBank/DDBJ databases">
        <title>The genome of Habropoda laboriosa.</title>
        <authorList>
            <person name="Pan H."/>
            <person name="Kapheim K."/>
        </authorList>
    </citation>
    <scope>NUCLEOTIDE SEQUENCE [LARGE SCALE GENOMIC DNA]</scope>
</reference>
<gene>
    <name evidence="1" type="ORF">WH47_00021</name>
</gene>
<dbReference type="OrthoDB" id="7603876at2759"/>
<evidence type="ECO:0000313" key="1">
    <source>
        <dbReference type="EMBL" id="KOC58773.1"/>
    </source>
</evidence>
<dbReference type="EMBL" id="LHQN01048946">
    <property type="protein sequence ID" value="KOC58773.1"/>
    <property type="molecule type" value="Genomic_DNA"/>
</dbReference>
<feature type="non-terminal residue" evidence="1">
    <location>
        <position position="1"/>
    </location>
</feature>
<accession>A0A0L7QJH9</accession>
<evidence type="ECO:0000313" key="2">
    <source>
        <dbReference type="Proteomes" id="UP000053825"/>
    </source>
</evidence>